<evidence type="ECO:0000313" key="2">
    <source>
        <dbReference type="EMBL" id="MBB2157077.1"/>
    </source>
</evidence>
<proteinExistence type="predicted"/>
<dbReference type="Proteomes" id="UP000550787">
    <property type="component" value="Unassembled WGS sequence"/>
</dbReference>
<feature type="transmembrane region" description="Helical" evidence="1">
    <location>
        <begin position="142"/>
        <end position="166"/>
    </location>
</feature>
<evidence type="ECO:0000313" key="3">
    <source>
        <dbReference type="Proteomes" id="UP000550787"/>
    </source>
</evidence>
<dbReference type="RefSeq" id="WP_183116036.1">
    <property type="nucleotide sequence ID" value="NZ_JABEQG010000023.1"/>
</dbReference>
<keyword evidence="1" id="KW-0472">Membrane</keyword>
<name>A0A7W4NG12_GLUDI</name>
<dbReference type="AlphaFoldDB" id="A0A7W4NG12"/>
<reference evidence="2 3" key="1">
    <citation type="submission" date="2020-04" db="EMBL/GenBank/DDBJ databases">
        <title>Description of novel Gluconacetobacter.</title>
        <authorList>
            <person name="Sombolestani A."/>
        </authorList>
    </citation>
    <scope>NUCLEOTIDE SEQUENCE [LARGE SCALE GENOMIC DNA]</scope>
    <source>
        <strain evidence="2 3">LMG 7603</strain>
    </source>
</reference>
<feature type="transmembrane region" description="Helical" evidence="1">
    <location>
        <begin position="42"/>
        <end position="64"/>
    </location>
</feature>
<organism evidence="2 3">
    <name type="scientific">Gluconacetobacter diazotrophicus</name>
    <name type="common">Acetobacter diazotrophicus</name>
    <dbReference type="NCBI Taxonomy" id="33996"/>
    <lineage>
        <taxon>Bacteria</taxon>
        <taxon>Pseudomonadati</taxon>
        <taxon>Pseudomonadota</taxon>
        <taxon>Alphaproteobacteria</taxon>
        <taxon>Acetobacterales</taxon>
        <taxon>Acetobacteraceae</taxon>
        <taxon>Gluconacetobacter</taxon>
    </lineage>
</organism>
<protein>
    <submittedName>
        <fullName evidence="2">Uncharacterized protein</fullName>
    </submittedName>
</protein>
<comment type="caution">
    <text evidence="2">The sequence shown here is derived from an EMBL/GenBank/DDBJ whole genome shotgun (WGS) entry which is preliminary data.</text>
</comment>
<keyword evidence="1" id="KW-0812">Transmembrane</keyword>
<gene>
    <name evidence="2" type="ORF">HLH33_12275</name>
</gene>
<feature type="transmembrane region" description="Helical" evidence="1">
    <location>
        <begin position="115"/>
        <end position="136"/>
    </location>
</feature>
<sequence>MMEIYLSIISFAIIAYELFPSKINVFLVELKESLINNPKKELKYIGMSAFMTICITYAPILYMTQYMRHLGFYSYEIFNANRNMAVFSTVNIIFMLAILFLYMTFWIYTLGKRMYLLSFGLISCSFIMIIALFFAAQSSGNISAIGSVLFFSFLIGVYSVIVLFLSPKNKIKSWWVLLVLSLCIIFAPFYFSSETDSLVGIGLRSMNVGDEKVEIQDEKYNHDQREYCLLLRTNDFLYLIERNNKNNIKIVDSKSVQLIQHSKKEKCIN</sequence>
<keyword evidence="1" id="KW-1133">Transmembrane helix</keyword>
<feature type="transmembrane region" description="Helical" evidence="1">
    <location>
        <begin position="173"/>
        <end position="191"/>
    </location>
</feature>
<dbReference type="EMBL" id="JABEQG010000023">
    <property type="protein sequence ID" value="MBB2157077.1"/>
    <property type="molecule type" value="Genomic_DNA"/>
</dbReference>
<evidence type="ECO:0000256" key="1">
    <source>
        <dbReference type="SAM" id="Phobius"/>
    </source>
</evidence>
<feature type="transmembrane region" description="Helical" evidence="1">
    <location>
        <begin position="84"/>
        <end position="108"/>
    </location>
</feature>
<accession>A0A7W4NG12</accession>
<feature type="transmembrane region" description="Helical" evidence="1">
    <location>
        <begin position="6"/>
        <end position="30"/>
    </location>
</feature>